<protein>
    <submittedName>
        <fullName evidence="1">Uncharacterized protein</fullName>
    </submittedName>
</protein>
<comment type="caution">
    <text evidence="1">The sequence shown here is derived from an EMBL/GenBank/DDBJ whole genome shotgun (WGS) entry which is preliminary data.</text>
</comment>
<name>A0A699U5R7_TANCI</name>
<dbReference type="AlphaFoldDB" id="A0A699U5R7"/>
<feature type="non-terminal residue" evidence="1">
    <location>
        <position position="1"/>
    </location>
</feature>
<gene>
    <name evidence="1" type="ORF">Tci_888517</name>
</gene>
<sequence>GRRADYGFVDFVEAEIRRRREEDIGYYIRDIWIDPRDVAEEGHLATALGEIRALQATKQARAGAPEGAGSST</sequence>
<accession>A0A699U5R7</accession>
<evidence type="ECO:0000313" key="1">
    <source>
        <dbReference type="EMBL" id="GFD16548.1"/>
    </source>
</evidence>
<proteinExistence type="predicted"/>
<organism evidence="1">
    <name type="scientific">Tanacetum cinerariifolium</name>
    <name type="common">Dalmatian daisy</name>
    <name type="synonym">Chrysanthemum cinerariifolium</name>
    <dbReference type="NCBI Taxonomy" id="118510"/>
    <lineage>
        <taxon>Eukaryota</taxon>
        <taxon>Viridiplantae</taxon>
        <taxon>Streptophyta</taxon>
        <taxon>Embryophyta</taxon>
        <taxon>Tracheophyta</taxon>
        <taxon>Spermatophyta</taxon>
        <taxon>Magnoliopsida</taxon>
        <taxon>eudicotyledons</taxon>
        <taxon>Gunneridae</taxon>
        <taxon>Pentapetalae</taxon>
        <taxon>asterids</taxon>
        <taxon>campanulids</taxon>
        <taxon>Asterales</taxon>
        <taxon>Asteraceae</taxon>
        <taxon>Asteroideae</taxon>
        <taxon>Anthemideae</taxon>
        <taxon>Anthemidinae</taxon>
        <taxon>Tanacetum</taxon>
    </lineage>
</organism>
<dbReference type="EMBL" id="BKCJ011293989">
    <property type="protein sequence ID" value="GFD16548.1"/>
    <property type="molecule type" value="Genomic_DNA"/>
</dbReference>
<reference evidence="1" key="1">
    <citation type="journal article" date="2019" name="Sci. Rep.">
        <title>Draft genome of Tanacetum cinerariifolium, the natural source of mosquito coil.</title>
        <authorList>
            <person name="Yamashiro T."/>
            <person name="Shiraishi A."/>
            <person name="Satake H."/>
            <person name="Nakayama K."/>
        </authorList>
    </citation>
    <scope>NUCLEOTIDE SEQUENCE</scope>
</reference>